<dbReference type="Proteomes" id="UP000607397">
    <property type="component" value="Unassembled WGS sequence"/>
</dbReference>
<feature type="compositionally biased region" description="Polar residues" evidence="1">
    <location>
        <begin position="1"/>
        <end position="18"/>
    </location>
</feature>
<accession>A0A8K2A035</accession>
<feature type="region of interest" description="Disordered" evidence="1">
    <location>
        <begin position="1"/>
        <end position="21"/>
    </location>
</feature>
<reference evidence="2" key="1">
    <citation type="submission" date="2019-12" db="EMBL/GenBank/DDBJ databases">
        <title>High-Quality draft genome sequences of three cyanobacteria isolated from the limestone walls of the Old Cathedral of Coimbra.</title>
        <authorList>
            <person name="Tiago I."/>
            <person name="Soares F."/>
            <person name="Portugal A."/>
        </authorList>
    </citation>
    <scope>NUCLEOTIDE SEQUENCE [LARGE SCALE GENOMIC DNA]</scope>
    <source>
        <strain evidence="2">C</strain>
    </source>
</reference>
<dbReference type="EMBL" id="WVIC01000018">
    <property type="protein sequence ID" value="NCJ06892.1"/>
    <property type="molecule type" value="Genomic_DNA"/>
</dbReference>
<evidence type="ECO:0000313" key="3">
    <source>
        <dbReference type="Proteomes" id="UP000607397"/>
    </source>
</evidence>
<dbReference type="AlphaFoldDB" id="A0A8K2A035"/>
<dbReference type="PANTHER" id="PTHR33835">
    <property type="entry name" value="YALI0C07656P"/>
    <property type="match status" value="1"/>
</dbReference>
<dbReference type="Pfam" id="PF14234">
    <property type="entry name" value="DUF4336"/>
    <property type="match status" value="1"/>
</dbReference>
<comment type="caution">
    <text evidence="2">The sequence shown here is derived from an EMBL/GenBank/DDBJ whole genome shotgun (WGS) entry which is preliminary data.</text>
</comment>
<evidence type="ECO:0000256" key="1">
    <source>
        <dbReference type="SAM" id="MobiDB-lite"/>
    </source>
</evidence>
<dbReference type="RefSeq" id="WP_161825370.1">
    <property type="nucleotide sequence ID" value="NZ_WVIC01000018.1"/>
</dbReference>
<dbReference type="InterPro" id="IPR025638">
    <property type="entry name" value="DUF4336"/>
</dbReference>
<name>A0A8K2A035_9CYAN</name>
<gene>
    <name evidence="2" type="ORF">GS597_10305</name>
</gene>
<sequence>MEENQVSQTHHQQPTNQPRSRDWSWPLWPLLPLYPYGQRQTLCREILPNTLWVLEQVQGILAVIVPIRMTVIKLTQGGLLVYAPIAPTRECLRLMQGLVAAHGPVKYIILPTTSGLEHKVFVGSFGRRFPQAQIYVSPHQWSFPLNLPLSWLGLPSDRTHVLPPDSQEAPFNQDFSYAILGSIDFGLGSFAEVAFFHVPSCTLLLTDLGVSVPEFPPPIVQQYPAPLLYHAKDHALDSVEDTEANRRKGWQRIALFAFYFQPSALEVVPFGQSLRDARKAPVKSRQNYFGWFPFCWRSDWPASFEALHQGGRLFVAPILQKLILNRAPEATLNWVQQVASWNFERVIPCHLAAPIAVNPPQFQQAFNFLKRPNLPETSLPKSDFACLERIEARLIQQGILPSTPHLNSLD</sequence>
<dbReference type="PANTHER" id="PTHR33835:SF2">
    <property type="entry name" value="LYSINE-TRNA LIGASE"/>
    <property type="match status" value="1"/>
</dbReference>
<evidence type="ECO:0000313" key="2">
    <source>
        <dbReference type="EMBL" id="NCJ06892.1"/>
    </source>
</evidence>
<protein>
    <submittedName>
        <fullName evidence="2">DUF4336 domain-containing protein</fullName>
    </submittedName>
</protein>
<keyword evidence="3" id="KW-1185">Reference proteome</keyword>
<proteinExistence type="predicted"/>
<organism evidence="2 3">
    <name type="scientific">Petrachloros mirabilis ULC683</name>
    <dbReference type="NCBI Taxonomy" id="2781853"/>
    <lineage>
        <taxon>Bacteria</taxon>
        <taxon>Bacillati</taxon>
        <taxon>Cyanobacteriota</taxon>
        <taxon>Cyanophyceae</taxon>
        <taxon>Synechococcales</taxon>
        <taxon>Petrachlorosaceae</taxon>
        <taxon>Petrachloros</taxon>
        <taxon>Petrachloros mirabilis</taxon>
    </lineage>
</organism>